<dbReference type="InterPro" id="IPR037094">
    <property type="entry name" value="Glyco_hydro_38_cen_sf"/>
</dbReference>
<keyword evidence="9 10" id="KW-0326">Glycosidase</keyword>
<comment type="cofactor">
    <cofactor evidence="10">
        <name>Zn(2+)</name>
        <dbReference type="ChEBI" id="CHEBI:29105"/>
    </cofactor>
    <text evidence="10">Binds 1 zinc ion per subunit.</text>
</comment>
<evidence type="ECO:0000256" key="10">
    <source>
        <dbReference type="RuleBase" id="RU361199"/>
    </source>
</evidence>
<reference evidence="12" key="1">
    <citation type="submission" date="2025-05" db="UniProtKB">
        <authorList>
            <consortium name="RefSeq"/>
        </authorList>
    </citation>
    <scope>NUCLEOTIDE SEQUENCE [LARGE SCALE GENOMIC DNA]</scope>
    <source>
        <strain evidence="12">14028-0561.14</strain>
    </source>
</reference>
<dbReference type="InterPro" id="IPR013780">
    <property type="entry name" value="Glyco_hydro_b"/>
</dbReference>
<evidence type="ECO:0000256" key="1">
    <source>
        <dbReference type="ARBA" id="ARBA00000365"/>
    </source>
</evidence>
<reference evidence="13" key="2">
    <citation type="submission" date="2025-08" db="UniProtKB">
        <authorList>
            <consortium name="RefSeq"/>
        </authorList>
    </citation>
    <scope>IDENTIFICATION</scope>
    <source>
        <strain evidence="13">14028-0561.14</strain>
        <tissue evidence="13">Whole fly</tissue>
    </source>
</reference>
<accession>A0A6P4IT84</accession>
<dbReference type="Gene3D" id="2.60.40.1360">
    <property type="match status" value="1"/>
</dbReference>
<dbReference type="GO" id="GO:0004559">
    <property type="term" value="F:alpha-mannosidase activity"/>
    <property type="evidence" value="ECO:0007669"/>
    <property type="project" value="UniProtKB-EC"/>
</dbReference>
<dbReference type="GO" id="GO:0030246">
    <property type="term" value="F:carbohydrate binding"/>
    <property type="evidence" value="ECO:0007669"/>
    <property type="project" value="InterPro"/>
</dbReference>
<evidence type="ECO:0000259" key="11">
    <source>
        <dbReference type="SMART" id="SM00872"/>
    </source>
</evidence>
<evidence type="ECO:0000256" key="9">
    <source>
        <dbReference type="ARBA" id="ARBA00023295"/>
    </source>
</evidence>
<dbReference type="Gene3D" id="1.20.1270.50">
    <property type="entry name" value="Glycoside hydrolase family 38, central domain"/>
    <property type="match status" value="2"/>
</dbReference>
<dbReference type="SUPFAM" id="SSF74650">
    <property type="entry name" value="Galactose mutarotase-like"/>
    <property type="match status" value="1"/>
</dbReference>
<dbReference type="FunFam" id="1.20.1270.50:FF:000003">
    <property type="entry name" value="Alpha-mannosidase"/>
    <property type="match status" value="1"/>
</dbReference>
<evidence type="ECO:0000256" key="3">
    <source>
        <dbReference type="ARBA" id="ARBA00012752"/>
    </source>
</evidence>
<keyword evidence="12" id="KW-1185">Reference proteome</keyword>
<protein>
    <recommendedName>
        <fullName evidence="3 10">Alpha-mannosidase</fullName>
        <ecNumber evidence="10">3.2.1.-</ecNumber>
    </recommendedName>
</protein>
<dbReference type="GO" id="GO:0046872">
    <property type="term" value="F:metal ion binding"/>
    <property type="evidence" value="ECO:0007669"/>
    <property type="project" value="UniProtKB-KW"/>
</dbReference>
<dbReference type="Pfam" id="PF01074">
    <property type="entry name" value="Glyco_hydro_38N"/>
    <property type="match status" value="1"/>
</dbReference>
<dbReference type="InterPro" id="IPR000602">
    <property type="entry name" value="Glyco_hydro_38_N"/>
</dbReference>
<dbReference type="FunFam" id="1.20.1270.50:FF:000002">
    <property type="entry name" value="Alpha-mannosidase"/>
    <property type="match status" value="1"/>
</dbReference>
<dbReference type="FunFam" id="3.20.110.10:FF:000001">
    <property type="entry name" value="Alpha-mannosidase"/>
    <property type="match status" value="1"/>
</dbReference>
<evidence type="ECO:0000313" key="13">
    <source>
        <dbReference type="RefSeq" id="XP_017026091.1"/>
    </source>
</evidence>
<dbReference type="InterPro" id="IPR011682">
    <property type="entry name" value="Glyco_hydro_38_C"/>
</dbReference>
<evidence type="ECO:0000256" key="4">
    <source>
        <dbReference type="ARBA" id="ARBA00022723"/>
    </source>
</evidence>
<dbReference type="OrthoDB" id="2016903at2759"/>
<dbReference type="Pfam" id="PF17677">
    <property type="entry name" value="Glyco_hydro38C2"/>
    <property type="match status" value="1"/>
</dbReference>
<evidence type="ECO:0000313" key="12">
    <source>
        <dbReference type="Proteomes" id="UP001652661"/>
    </source>
</evidence>
<feature type="chain" id="PRO_5028502847" description="Alpha-mannosidase" evidence="10">
    <location>
        <begin position="27"/>
        <end position="996"/>
    </location>
</feature>
<comment type="catalytic activity">
    <reaction evidence="1">
        <text>Hydrolysis of terminal, non-reducing alpha-D-mannose residues in alpha-D-mannosides.</text>
        <dbReference type="EC" id="3.2.1.24"/>
    </reaction>
</comment>
<dbReference type="Pfam" id="PF07748">
    <property type="entry name" value="Glyco_hydro_38C"/>
    <property type="match status" value="1"/>
</dbReference>
<gene>
    <name evidence="13" type="primary">LManI</name>
</gene>
<feature type="signal peptide" evidence="10">
    <location>
        <begin position="1"/>
        <end position="26"/>
    </location>
</feature>
<dbReference type="InterPro" id="IPR011013">
    <property type="entry name" value="Gal_mutarotase_sf_dom"/>
</dbReference>
<dbReference type="Pfam" id="PF09261">
    <property type="entry name" value="Alpha-mann_mid"/>
    <property type="match status" value="1"/>
</dbReference>
<dbReference type="InterPro" id="IPR050843">
    <property type="entry name" value="Glycosyl_Hydrlase_38"/>
</dbReference>
<keyword evidence="10" id="KW-0732">Signal</keyword>
<evidence type="ECO:0000256" key="7">
    <source>
        <dbReference type="ARBA" id="ARBA00023157"/>
    </source>
</evidence>
<dbReference type="InterPro" id="IPR027291">
    <property type="entry name" value="Glyco_hydro_38_N_sf"/>
</dbReference>
<dbReference type="SUPFAM" id="SSF88713">
    <property type="entry name" value="Glycoside hydrolase/deacetylase"/>
    <property type="match status" value="1"/>
</dbReference>
<dbReference type="InterPro" id="IPR011330">
    <property type="entry name" value="Glyco_hydro/deAcase_b/a-brl"/>
</dbReference>
<keyword evidence="8" id="KW-0325">Glycoprotein</keyword>
<evidence type="ECO:0000256" key="6">
    <source>
        <dbReference type="ARBA" id="ARBA00022833"/>
    </source>
</evidence>
<sequence length="996" mass="114042">MEYFFSRRRLTVFIICVLLNLDVNKATCGFESCPATKPNMINVHLVPHSHDDVGWLKTVEQYYYGSHNNIQHAGVQYILDTVIEELLKDSSRRFIQVETFFFAKWYSEQTEIVQRCVKKLVAEGRLEFAGGAWSMNDEAAVHYQSVIDQFNLGLKYLKDIFGDCGRPTIGWQIDPFGHSREMASIFAQMGYNGEFFARMDFMDKKKRLSDLEMEMIWKSSEYSKNPNIFTGLLYNHYSAPPGFCFDINCGDDPIIDGESFDNNVNKRVNDFIDYIKTMAKSFRANHIMVPMGDDFQFSQAAVNFKNMDKLIKYVNARQLEGSQMNVFYSTPSCYLYELHQLQQTWPNKTQDFFPYSSDAHSYWTGYFTSRPTQKGFHRIGNHFLQVVKQLGVLANLTSEQHLADLETLNKAMGIMQHHDAVTGTEKQAVASDYDRVLYDAIIGAENNTRDALRSLTNLTSGEFVSCLKLNISVCEFTQKTLNNVIVTLVNPLGHTTTQYVRIPAKNENYLVTDEKGHEIPSEVVPVPWQVLALQHRPNDTRYELVFKANVEKLANFYIRVLPYPRTEYHDYFSITKDVYNYPEAEDENTELIVQNSLIKLVFDTAKGGLKAIEMNGVTENIQQHFGIYKGFQGTNKKAFDRSSGAYIFRPDGDIEILNNKVQLTFYNGSRVKEVHQQWSDWISQVIRIYEDINRVEFEWLVGPIPADDEVGKEIITRFTSEISSKGKFYTDSNGREMLERERNQREAFDPDMSEAISGNYYPVTAQISLQDDKKRITLLNDRSQGGASLADGELELMLHRRLLTDDGFGVGEALNEKQYGTGLIARGKVYLVLDSAAANPKTAERLLQHELSLPLWKFFSKSNKGVSVNRHMIPDFTDFPRSVDLLSLEQQSKDEILLRVENFNTEGNVVSFNILALFESLSGDKIWETTLDGNMNLSEVKRFKFTQDSSGNIPTSVEYYNAPHKPLEADSTSDASEFVVTLESMQIRTFIIQKKV</sequence>
<dbReference type="FunFam" id="2.60.40.1180:FF:000018">
    <property type="entry name" value="Alpha-mannosidase"/>
    <property type="match status" value="1"/>
</dbReference>
<dbReference type="PANTHER" id="PTHR11607:SF3">
    <property type="entry name" value="LYSOSOMAL ALPHA-MANNOSIDASE"/>
    <property type="match status" value="1"/>
</dbReference>
<dbReference type="Gene3D" id="2.70.98.30">
    <property type="entry name" value="Golgi alpha-mannosidase II, domain 4"/>
    <property type="match status" value="1"/>
</dbReference>
<dbReference type="Gene3D" id="2.60.40.1180">
    <property type="entry name" value="Golgi alpha-mannosidase II"/>
    <property type="match status" value="1"/>
</dbReference>
<dbReference type="SUPFAM" id="SSF88688">
    <property type="entry name" value="Families 57/38 glycoside transferase middle domain"/>
    <property type="match status" value="1"/>
</dbReference>
<dbReference type="CDD" id="cd10810">
    <property type="entry name" value="GH38N_AMII_LAM_like"/>
    <property type="match status" value="1"/>
</dbReference>
<organism evidence="12 13">
    <name type="scientific">Drosophila kikkawai</name>
    <name type="common">Fruit fly</name>
    <dbReference type="NCBI Taxonomy" id="30033"/>
    <lineage>
        <taxon>Eukaryota</taxon>
        <taxon>Metazoa</taxon>
        <taxon>Ecdysozoa</taxon>
        <taxon>Arthropoda</taxon>
        <taxon>Hexapoda</taxon>
        <taxon>Insecta</taxon>
        <taxon>Pterygota</taxon>
        <taxon>Neoptera</taxon>
        <taxon>Endopterygota</taxon>
        <taxon>Diptera</taxon>
        <taxon>Brachycera</taxon>
        <taxon>Muscomorpha</taxon>
        <taxon>Ephydroidea</taxon>
        <taxon>Drosophilidae</taxon>
        <taxon>Drosophila</taxon>
        <taxon>Sophophora</taxon>
    </lineage>
</organism>
<dbReference type="FunFam" id="2.70.98.30:FF:000003">
    <property type="entry name" value="Alpha-mannosidase"/>
    <property type="match status" value="1"/>
</dbReference>
<keyword evidence="5 10" id="KW-0378">Hydrolase</keyword>
<name>A0A6P4IT84_DROKI</name>
<dbReference type="SMART" id="SM00872">
    <property type="entry name" value="Alpha-mann_mid"/>
    <property type="match status" value="1"/>
</dbReference>
<keyword evidence="7" id="KW-1015">Disulfide bond</keyword>
<comment type="similarity">
    <text evidence="2 10">Belongs to the glycosyl hydrolase 38 family.</text>
</comment>
<dbReference type="GO" id="GO:0006013">
    <property type="term" value="P:mannose metabolic process"/>
    <property type="evidence" value="ECO:0007669"/>
    <property type="project" value="InterPro"/>
</dbReference>
<evidence type="ECO:0000256" key="8">
    <source>
        <dbReference type="ARBA" id="ARBA00023180"/>
    </source>
</evidence>
<feature type="domain" description="Glycoside hydrolase family 38 central" evidence="11">
    <location>
        <begin position="361"/>
        <end position="437"/>
    </location>
</feature>
<dbReference type="InterPro" id="IPR015341">
    <property type="entry name" value="Glyco_hydro_38_cen"/>
</dbReference>
<dbReference type="InterPro" id="IPR041147">
    <property type="entry name" value="GH38_C"/>
</dbReference>
<dbReference type="AlphaFoldDB" id="A0A6P4IT84"/>
<dbReference type="Proteomes" id="UP001652661">
    <property type="component" value="Chromosome 2L"/>
</dbReference>
<keyword evidence="4 10" id="KW-0479">Metal-binding</keyword>
<evidence type="ECO:0000256" key="2">
    <source>
        <dbReference type="ARBA" id="ARBA00009792"/>
    </source>
</evidence>
<dbReference type="PANTHER" id="PTHR11607">
    <property type="entry name" value="ALPHA-MANNOSIDASE"/>
    <property type="match status" value="1"/>
</dbReference>
<dbReference type="InterPro" id="IPR028995">
    <property type="entry name" value="Glyco_hydro_57/38_cen_sf"/>
</dbReference>
<dbReference type="RefSeq" id="XP_017026091.1">
    <property type="nucleotide sequence ID" value="XM_017170602.3"/>
</dbReference>
<dbReference type="EC" id="3.2.1.-" evidence="10"/>
<keyword evidence="6 10" id="KW-0862">Zinc</keyword>
<dbReference type="FunFam" id="2.60.40.1360:FF:000004">
    <property type="entry name" value="Alpha-mannosidase"/>
    <property type="match status" value="1"/>
</dbReference>
<proteinExistence type="inferred from homology"/>
<evidence type="ECO:0000256" key="5">
    <source>
        <dbReference type="ARBA" id="ARBA00022801"/>
    </source>
</evidence>
<dbReference type="GO" id="GO:0005764">
    <property type="term" value="C:lysosome"/>
    <property type="evidence" value="ECO:0007669"/>
    <property type="project" value="TreeGrafter"/>
</dbReference>
<dbReference type="Gene3D" id="3.20.110.10">
    <property type="entry name" value="Glycoside hydrolase 38, N terminal domain"/>
    <property type="match status" value="1"/>
</dbReference>